<dbReference type="InterPro" id="IPR050241">
    <property type="entry name" value="NAD-cap_RNA_hydrolase_NudC"/>
</dbReference>
<keyword evidence="7" id="KW-0460">Magnesium</keyword>
<evidence type="ECO:0000256" key="2">
    <source>
        <dbReference type="ARBA" id="ARBA00001947"/>
    </source>
</evidence>
<comment type="similarity">
    <text evidence="3">Belongs to the Nudix hydrolase family. NudC subfamily.</text>
</comment>
<dbReference type="GO" id="GO:0005829">
    <property type="term" value="C:cytosol"/>
    <property type="evidence" value="ECO:0007669"/>
    <property type="project" value="TreeGrafter"/>
</dbReference>
<evidence type="ECO:0000256" key="6">
    <source>
        <dbReference type="ARBA" id="ARBA00022801"/>
    </source>
</evidence>
<protein>
    <recommendedName>
        <fullName evidence="4">NAD(+) diphosphatase</fullName>
        <ecNumber evidence="4">3.6.1.22</ecNumber>
    </recommendedName>
</protein>
<dbReference type="AlphaFoldDB" id="A0A2B7XUG2"/>
<dbReference type="STRING" id="1447883.A0A2B7XUG2"/>
<evidence type="ECO:0000256" key="7">
    <source>
        <dbReference type="ARBA" id="ARBA00022842"/>
    </source>
</evidence>
<dbReference type="GO" id="GO:0006742">
    <property type="term" value="P:NADP+ catabolic process"/>
    <property type="evidence" value="ECO:0007669"/>
    <property type="project" value="TreeGrafter"/>
</dbReference>
<dbReference type="InterPro" id="IPR000086">
    <property type="entry name" value="NUDIX_hydrolase_dom"/>
</dbReference>
<accession>A0A2B7XUG2</accession>
<dbReference type="InterPro" id="IPR015376">
    <property type="entry name" value="Znr_NADH_PPase"/>
</dbReference>
<evidence type="ECO:0000256" key="8">
    <source>
        <dbReference type="ARBA" id="ARBA00023027"/>
    </source>
</evidence>
<comment type="cofactor">
    <cofactor evidence="1">
        <name>Mg(2+)</name>
        <dbReference type="ChEBI" id="CHEBI:18420"/>
    </cofactor>
</comment>
<dbReference type="InterPro" id="IPR015797">
    <property type="entry name" value="NUDIX_hydrolase-like_dom_sf"/>
</dbReference>
<dbReference type="PANTHER" id="PTHR42904">
    <property type="entry name" value="NUDIX HYDROLASE, NUDC SUBFAMILY"/>
    <property type="match status" value="1"/>
</dbReference>
<keyword evidence="12" id="KW-1185">Reference proteome</keyword>
<sequence length="413" mass="45011">MTVVPTPRHLEAESMLSRKFGKETVNYFGGSPLNRVAFLRTESPFLSAALKHPTSRFLLFNHLAPLVRTPSEIYYASYKDLEPLVPADTYDKSEDEVIKEYDSAVARPLLIFLGLDQSGLQGELTYKDYKGTPYFAVDLTPKGSFEVQAKGVISAMESQGLSFDEGRVISAFPADVAGVYAHARALLDWNTRNVFCGTCGHPTLSVNAGTKRACPATDAALVRAGASTDGSRPICTTRTTISNISFPRTDPTIIVAVLSHDAQRMLLGRQKRWPAHWYSTLAGFLEPAESIEDAVRREVWEESGVVLSRVIIHSSQPWPYPANLMIGAIAQVGCPADETINLKHDPELEDAKWFDIAEVQEALDVGTSALGEPPGPGYKEGGLRLPPKTAIAYQLIAAVTRGDVLAGIHEAKI</sequence>
<dbReference type="SUPFAM" id="SSF55811">
    <property type="entry name" value="Nudix"/>
    <property type="match status" value="1"/>
</dbReference>
<dbReference type="Pfam" id="PF09297">
    <property type="entry name" value="Zn_ribbon_NUD"/>
    <property type="match status" value="1"/>
</dbReference>
<evidence type="ECO:0000256" key="9">
    <source>
        <dbReference type="ARBA" id="ARBA00023679"/>
    </source>
</evidence>
<dbReference type="CDD" id="cd03429">
    <property type="entry name" value="NUDIX_NADH_pyrophosphatase_Nudt13"/>
    <property type="match status" value="1"/>
</dbReference>
<gene>
    <name evidence="11" type="ORF">AJ80_06710</name>
</gene>
<dbReference type="Pfam" id="PF00293">
    <property type="entry name" value="NUDIX"/>
    <property type="match status" value="1"/>
</dbReference>
<comment type="catalytic activity">
    <reaction evidence="9">
        <text>a 5'-end NAD(+)-phospho-ribonucleoside in mRNA + H2O = a 5'-end phospho-adenosine-phospho-ribonucleoside in mRNA + beta-nicotinamide D-ribonucleotide + 2 H(+)</text>
        <dbReference type="Rhea" id="RHEA:60876"/>
        <dbReference type="Rhea" id="RHEA-COMP:15698"/>
        <dbReference type="Rhea" id="RHEA-COMP:15719"/>
        <dbReference type="ChEBI" id="CHEBI:14649"/>
        <dbReference type="ChEBI" id="CHEBI:15377"/>
        <dbReference type="ChEBI" id="CHEBI:15378"/>
        <dbReference type="ChEBI" id="CHEBI:144029"/>
        <dbReference type="ChEBI" id="CHEBI:144051"/>
    </reaction>
    <physiologicalReaction direction="left-to-right" evidence="9">
        <dbReference type="Rhea" id="RHEA:60877"/>
    </physiologicalReaction>
</comment>
<evidence type="ECO:0000256" key="1">
    <source>
        <dbReference type="ARBA" id="ARBA00001946"/>
    </source>
</evidence>
<dbReference type="Pfam" id="PF09296">
    <property type="entry name" value="NUDIX-like"/>
    <property type="match status" value="1"/>
</dbReference>
<dbReference type="GO" id="GO:0046872">
    <property type="term" value="F:metal ion binding"/>
    <property type="evidence" value="ECO:0007669"/>
    <property type="project" value="UniProtKB-KW"/>
</dbReference>
<dbReference type="PROSITE" id="PS51462">
    <property type="entry name" value="NUDIX"/>
    <property type="match status" value="1"/>
</dbReference>
<dbReference type="PANTHER" id="PTHR42904:SF6">
    <property type="entry name" value="NAD-CAPPED RNA HYDROLASE NUDT12"/>
    <property type="match status" value="1"/>
</dbReference>
<dbReference type="InterPro" id="IPR049734">
    <property type="entry name" value="NudC-like_C"/>
</dbReference>
<name>A0A2B7XUG2_POLH7</name>
<evidence type="ECO:0000259" key="10">
    <source>
        <dbReference type="PROSITE" id="PS51462"/>
    </source>
</evidence>
<dbReference type="GO" id="GO:0019677">
    <property type="term" value="P:NAD+ catabolic process"/>
    <property type="evidence" value="ECO:0007669"/>
    <property type="project" value="TreeGrafter"/>
</dbReference>
<proteinExistence type="inferred from homology"/>
<dbReference type="Gene3D" id="3.90.79.10">
    <property type="entry name" value="Nucleoside Triphosphate Pyrophosphohydrolase"/>
    <property type="match status" value="1"/>
</dbReference>
<dbReference type="FunFam" id="3.90.79.10:FF:000042">
    <property type="entry name" value="Probable NADH pyrophosphatase"/>
    <property type="match status" value="1"/>
</dbReference>
<evidence type="ECO:0000256" key="3">
    <source>
        <dbReference type="ARBA" id="ARBA00009595"/>
    </source>
</evidence>
<evidence type="ECO:0000256" key="5">
    <source>
        <dbReference type="ARBA" id="ARBA00022723"/>
    </source>
</evidence>
<comment type="caution">
    <text evidence="11">The sequence shown here is derived from an EMBL/GenBank/DDBJ whole genome shotgun (WGS) entry which is preliminary data.</text>
</comment>
<dbReference type="EMBL" id="PDNA01000118">
    <property type="protein sequence ID" value="PGH12403.1"/>
    <property type="molecule type" value="Genomic_DNA"/>
</dbReference>
<dbReference type="PROSITE" id="PS00893">
    <property type="entry name" value="NUDIX_BOX"/>
    <property type="match status" value="1"/>
</dbReference>
<keyword evidence="5" id="KW-0479">Metal-binding</keyword>
<feature type="domain" description="Nudix hydrolase" evidence="10">
    <location>
        <begin position="247"/>
        <end position="376"/>
    </location>
</feature>
<comment type="cofactor">
    <cofactor evidence="2">
        <name>Zn(2+)</name>
        <dbReference type="ChEBI" id="CHEBI:29105"/>
    </cofactor>
</comment>
<evidence type="ECO:0000313" key="12">
    <source>
        <dbReference type="Proteomes" id="UP000224634"/>
    </source>
</evidence>
<dbReference type="InterPro" id="IPR015375">
    <property type="entry name" value="NADH_PPase-like_N"/>
</dbReference>
<organism evidence="11 12">
    <name type="scientific">Polytolypa hystricis (strain UAMH7299)</name>
    <dbReference type="NCBI Taxonomy" id="1447883"/>
    <lineage>
        <taxon>Eukaryota</taxon>
        <taxon>Fungi</taxon>
        <taxon>Dikarya</taxon>
        <taxon>Ascomycota</taxon>
        <taxon>Pezizomycotina</taxon>
        <taxon>Eurotiomycetes</taxon>
        <taxon>Eurotiomycetidae</taxon>
        <taxon>Onygenales</taxon>
        <taxon>Onygenales incertae sedis</taxon>
        <taxon>Polytolypa</taxon>
    </lineage>
</organism>
<evidence type="ECO:0000313" key="11">
    <source>
        <dbReference type="EMBL" id="PGH12403.1"/>
    </source>
</evidence>
<dbReference type="EC" id="3.6.1.22" evidence="4"/>
<dbReference type="GO" id="GO:0005777">
    <property type="term" value="C:peroxisome"/>
    <property type="evidence" value="ECO:0007669"/>
    <property type="project" value="TreeGrafter"/>
</dbReference>
<dbReference type="OrthoDB" id="10249612at2759"/>
<dbReference type="Gene3D" id="3.90.79.20">
    <property type="match status" value="1"/>
</dbReference>
<keyword evidence="6" id="KW-0378">Hydrolase</keyword>
<keyword evidence="8" id="KW-0520">NAD</keyword>
<dbReference type="InterPro" id="IPR020084">
    <property type="entry name" value="NUDIX_hydrolase_CS"/>
</dbReference>
<dbReference type="GO" id="GO:0035529">
    <property type="term" value="F:NADH pyrophosphatase activity"/>
    <property type="evidence" value="ECO:0007669"/>
    <property type="project" value="TreeGrafter"/>
</dbReference>
<reference evidence="11 12" key="1">
    <citation type="submission" date="2017-10" db="EMBL/GenBank/DDBJ databases">
        <title>Comparative genomics in systemic dimorphic fungi from Ajellomycetaceae.</title>
        <authorList>
            <person name="Munoz J.F."/>
            <person name="Mcewen J.G."/>
            <person name="Clay O.K."/>
            <person name="Cuomo C.A."/>
        </authorList>
    </citation>
    <scope>NUCLEOTIDE SEQUENCE [LARGE SCALE GENOMIC DNA]</scope>
    <source>
        <strain evidence="11 12">UAMH7299</strain>
    </source>
</reference>
<dbReference type="Proteomes" id="UP000224634">
    <property type="component" value="Unassembled WGS sequence"/>
</dbReference>
<evidence type="ECO:0000256" key="4">
    <source>
        <dbReference type="ARBA" id="ARBA00012381"/>
    </source>
</evidence>